<name>A0A0F9KU14_9ZZZZ</name>
<evidence type="ECO:0000313" key="2">
    <source>
        <dbReference type="EMBL" id="KKM85789.1"/>
    </source>
</evidence>
<organism evidence="2">
    <name type="scientific">marine sediment metagenome</name>
    <dbReference type="NCBI Taxonomy" id="412755"/>
    <lineage>
        <taxon>unclassified sequences</taxon>
        <taxon>metagenomes</taxon>
        <taxon>ecological metagenomes</taxon>
    </lineage>
</organism>
<reference evidence="2" key="1">
    <citation type="journal article" date="2015" name="Nature">
        <title>Complex archaea that bridge the gap between prokaryotes and eukaryotes.</title>
        <authorList>
            <person name="Spang A."/>
            <person name="Saw J.H."/>
            <person name="Jorgensen S.L."/>
            <person name="Zaremba-Niedzwiedzka K."/>
            <person name="Martijn J."/>
            <person name="Lind A.E."/>
            <person name="van Eijk R."/>
            <person name="Schleper C."/>
            <person name="Guy L."/>
            <person name="Ettema T.J."/>
        </authorList>
    </citation>
    <scope>NUCLEOTIDE SEQUENCE</scope>
</reference>
<gene>
    <name evidence="2" type="ORF">LCGC14_1285500</name>
</gene>
<sequence length="134" mass="15492">MPNPKPDAGRYKNTYMTDETIELLEILKARTTLSRSRLLALGTELLAKRLAEYELPSIVEFLERLAAKQGRKTVKTREQEAPKIYAERMVRRRLQIKDPVVLAAYEAEAVEDPQAEQPHQRRHHTNRTGLRADD</sequence>
<evidence type="ECO:0000256" key="1">
    <source>
        <dbReference type="SAM" id="MobiDB-lite"/>
    </source>
</evidence>
<dbReference type="AlphaFoldDB" id="A0A0F9KU14"/>
<protein>
    <submittedName>
        <fullName evidence="2">Uncharacterized protein</fullName>
    </submittedName>
</protein>
<proteinExistence type="predicted"/>
<feature type="region of interest" description="Disordered" evidence="1">
    <location>
        <begin position="109"/>
        <end position="134"/>
    </location>
</feature>
<accession>A0A0F9KU14</accession>
<comment type="caution">
    <text evidence="2">The sequence shown here is derived from an EMBL/GenBank/DDBJ whole genome shotgun (WGS) entry which is preliminary data.</text>
</comment>
<dbReference type="EMBL" id="LAZR01007356">
    <property type="protein sequence ID" value="KKM85789.1"/>
    <property type="molecule type" value="Genomic_DNA"/>
</dbReference>